<sequence>MSPLAMQPIGGSDVFVSATTPENGQWHGLPPSEMGRRCVGASRSSATSRVRNRGQQVTLLSSVDCRRGSGKEIVVWARYFISYKYVIVQTIQPCIAVASVAIRAEIPQHATHAKADKLTVKEIRTATLLVEASRQEQLMQDLLRGEVVCTAKSVLNGA</sequence>
<comment type="caution">
    <text evidence="1">The sequence shown here is derived from an EMBL/GenBank/DDBJ whole genome shotgun (WGS) entry which is preliminary data.</text>
</comment>
<evidence type="ECO:0000313" key="2">
    <source>
        <dbReference type="Proteomes" id="UP001305647"/>
    </source>
</evidence>
<accession>A0AAN6QBP7</accession>
<protein>
    <submittedName>
        <fullName evidence="1">Uncharacterized protein</fullName>
    </submittedName>
</protein>
<gene>
    <name evidence="1" type="ORF">N658DRAFT_250025</name>
</gene>
<dbReference type="AlphaFoldDB" id="A0AAN6QBP7"/>
<organism evidence="1 2">
    <name type="scientific">Parathielavia hyrcaniae</name>
    <dbReference type="NCBI Taxonomy" id="113614"/>
    <lineage>
        <taxon>Eukaryota</taxon>
        <taxon>Fungi</taxon>
        <taxon>Dikarya</taxon>
        <taxon>Ascomycota</taxon>
        <taxon>Pezizomycotina</taxon>
        <taxon>Sordariomycetes</taxon>
        <taxon>Sordariomycetidae</taxon>
        <taxon>Sordariales</taxon>
        <taxon>Chaetomiaceae</taxon>
        <taxon>Parathielavia</taxon>
    </lineage>
</organism>
<dbReference type="Proteomes" id="UP001305647">
    <property type="component" value="Unassembled WGS sequence"/>
</dbReference>
<keyword evidence="2" id="KW-1185">Reference proteome</keyword>
<proteinExistence type="predicted"/>
<dbReference type="EMBL" id="MU863627">
    <property type="protein sequence ID" value="KAK4104302.1"/>
    <property type="molecule type" value="Genomic_DNA"/>
</dbReference>
<reference evidence="1" key="2">
    <citation type="submission" date="2023-05" db="EMBL/GenBank/DDBJ databases">
        <authorList>
            <consortium name="Lawrence Berkeley National Laboratory"/>
            <person name="Steindorff A."/>
            <person name="Hensen N."/>
            <person name="Bonometti L."/>
            <person name="Westerberg I."/>
            <person name="Brannstrom I.O."/>
            <person name="Guillou S."/>
            <person name="Cros-Aarteil S."/>
            <person name="Calhoun S."/>
            <person name="Haridas S."/>
            <person name="Kuo A."/>
            <person name="Mondo S."/>
            <person name="Pangilinan J."/>
            <person name="Riley R."/>
            <person name="Labutti K."/>
            <person name="Andreopoulos B."/>
            <person name="Lipzen A."/>
            <person name="Chen C."/>
            <person name="Yanf M."/>
            <person name="Daum C."/>
            <person name="Ng V."/>
            <person name="Clum A."/>
            <person name="Ohm R."/>
            <person name="Martin F."/>
            <person name="Silar P."/>
            <person name="Natvig D."/>
            <person name="Lalanne C."/>
            <person name="Gautier V."/>
            <person name="Ament-Velasquez S.L."/>
            <person name="Kruys A."/>
            <person name="Hutchinson M.I."/>
            <person name="Powell A.J."/>
            <person name="Barry K."/>
            <person name="Miller A.N."/>
            <person name="Grigoriev I.V."/>
            <person name="Debuchy R."/>
            <person name="Gladieux P."/>
            <person name="Thoren M.H."/>
            <person name="Johannesson H."/>
        </authorList>
    </citation>
    <scope>NUCLEOTIDE SEQUENCE</scope>
    <source>
        <strain evidence="1">CBS 757.83</strain>
    </source>
</reference>
<reference evidence="1" key="1">
    <citation type="journal article" date="2023" name="Mol. Phylogenet. Evol.">
        <title>Genome-scale phylogeny and comparative genomics of the fungal order Sordariales.</title>
        <authorList>
            <person name="Hensen N."/>
            <person name="Bonometti L."/>
            <person name="Westerberg I."/>
            <person name="Brannstrom I.O."/>
            <person name="Guillou S."/>
            <person name="Cros-Aarteil S."/>
            <person name="Calhoun S."/>
            <person name="Haridas S."/>
            <person name="Kuo A."/>
            <person name="Mondo S."/>
            <person name="Pangilinan J."/>
            <person name="Riley R."/>
            <person name="LaButti K."/>
            <person name="Andreopoulos B."/>
            <person name="Lipzen A."/>
            <person name="Chen C."/>
            <person name="Yan M."/>
            <person name="Daum C."/>
            <person name="Ng V."/>
            <person name="Clum A."/>
            <person name="Steindorff A."/>
            <person name="Ohm R.A."/>
            <person name="Martin F."/>
            <person name="Silar P."/>
            <person name="Natvig D.O."/>
            <person name="Lalanne C."/>
            <person name="Gautier V."/>
            <person name="Ament-Velasquez S.L."/>
            <person name="Kruys A."/>
            <person name="Hutchinson M.I."/>
            <person name="Powell A.J."/>
            <person name="Barry K."/>
            <person name="Miller A.N."/>
            <person name="Grigoriev I.V."/>
            <person name="Debuchy R."/>
            <person name="Gladieux P."/>
            <person name="Hiltunen Thoren M."/>
            <person name="Johannesson H."/>
        </authorList>
    </citation>
    <scope>NUCLEOTIDE SEQUENCE</scope>
    <source>
        <strain evidence="1">CBS 757.83</strain>
    </source>
</reference>
<name>A0AAN6QBP7_9PEZI</name>
<evidence type="ECO:0000313" key="1">
    <source>
        <dbReference type="EMBL" id="KAK4104302.1"/>
    </source>
</evidence>